<dbReference type="PANTHER" id="PTHR15503">
    <property type="entry name" value="LDOC1 RELATED"/>
    <property type="match status" value="1"/>
</dbReference>
<dbReference type="InterPro" id="IPR032567">
    <property type="entry name" value="RTL1-rel"/>
</dbReference>
<dbReference type="EMBL" id="PEDP01001236">
    <property type="protein sequence ID" value="POS83992.1"/>
    <property type="molecule type" value="Genomic_DNA"/>
</dbReference>
<keyword evidence="2" id="KW-1185">Reference proteome</keyword>
<reference evidence="1 2" key="1">
    <citation type="submission" date="2017-10" db="EMBL/GenBank/DDBJ databases">
        <title>Development of genomic resources for the powdery mildew, Erysiphe pulchra.</title>
        <authorList>
            <person name="Wadl P.A."/>
            <person name="Mack B.M."/>
            <person name="Moore G."/>
            <person name="Beltz S.B."/>
        </authorList>
    </citation>
    <scope>NUCLEOTIDE SEQUENCE [LARGE SCALE GENOMIC DNA]</scope>
    <source>
        <strain evidence="1">Cflorida</strain>
    </source>
</reference>
<name>A0A2S4PPP8_9PEZI</name>
<dbReference type="Gene3D" id="2.40.70.10">
    <property type="entry name" value="Acid Proteases"/>
    <property type="match status" value="1"/>
</dbReference>
<evidence type="ECO:0000313" key="1">
    <source>
        <dbReference type="EMBL" id="POS83992.1"/>
    </source>
</evidence>
<dbReference type="PANTHER" id="PTHR15503:SF36">
    <property type="entry name" value="RETROTRANSPOSON GAG-LIKE PROTEIN 5"/>
    <property type="match status" value="1"/>
</dbReference>
<proteinExistence type="predicted"/>
<comment type="caution">
    <text evidence="1">The sequence shown here is derived from an EMBL/GenBank/DDBJ whole genome shotgun (WGS) entry which is preliminary data.</text>
</comment>
<protein>
    <submittedName>
        <fullName evidence="1">Uncharacterized protein</fullName>
    </submittedName>
</protein>
<dbReference type="Proteomes" id="UP000237438">
    <property type="component" value="Unassembled WGS sequence"/>
</dbReference>
<organism evidence="1 2">
    <name type="scientific">Erysiphe pulchra</name>
    <dbReference type="NCBI Taxonomy" id="225359"/>
    <lineage>
        <taxon>Eukaryota</taxon>
        <taxon>Fungi</taxon>
        <taxon>Dikarya</taxon>
        <taxon>Ascomycota</taxon>
        <taxon>Pezizomycotina</taxon>
        <taxon>Leotiomycetes</taxon>
        <taxon>Erysiphales</taxon>
        <taxon>Erysiphaceae</taxon>
        <taxon>Erysiphe</taxon>
    </lineage>
</organism>
<evidence type="ECO:0000313" key="2">
    <source>
        <dbReference type="Proteomes" id="UP000237438"/>
    </source>
</evidence>
<sequence>MARLNDEENTENDGVFCDKNHRNTVTAKIDYLPANELGLKEDVLQSANHIEILDLCEHTDWFINIKADLNIRFTSEETVKQAVNNQPRVWYLFLKFISNSLHYADLHIGKQDNKIETLRSSNKELSSGINPLTDEKKTRYRNEILRLRKEIYIISEERDRLRSTKHLHEVDSDDEFLNHNSTHKLNDKPLTTSGCQTTTSTNVITHQINSSAAKYGFHKPPDKIDAFDGNFRESSPTPAPLSDIPITLTPSPTQYSRPAPPRITPYNGTSGNLRAFCSQLTNQIQDSEICFPTELSKVRFAYQCLGLGALLKMRSSFPLKQRCQDPALLDKASHAAETLYQGSMSFHEFITFFEDNMADSNYSDLENSQWKAMLERRLSPELRRALLAHITSPTNIMPISSRPNPAPRSEIQSRVPAPIPVAFQPELTVSQGGTAMDLDAISRCKDVNSHLTASAKDARRKLGRCIRCNKSGHIANIRTETLITLVDSGTSGFAFISQGSCDRLKLTSNLLNSPIALGGFEGKSGTQISKSVSFRIAIGSHNERISAFVVPNLKYDLVLGLPWLEKHSPYTNWQERTITFGENCLKSACCNFETTIPYNKHQTSHRNFTP</sequence>
<dbReference type="OrthoDB" id="5438282at2759"/>
<accession>A0A2S4PPP8</accession>
<dbReference type="CDD" id="cd00303">
    <property type="entry name" value="retropepsin_like"/>
    <property type="match status" value="1"/>
</dbReference>
<dbReference type="AlphaFoldDB" id="A0A2S4PPP8"/>
<gene>
    <name evidence="1" type="ORF">EPUL_004290</name>
</gene>
<dbReference type="Pfam" id="PF08284">
    <property type="entry name" value="RVP_2"/>
    <property type="match status" value="1"/>
</dbReference>
<dbReference type="InterPro" id="IPR021109">
    <property type="entry name" value="Peptidase_aspartic_dom_sf"/>
</dbReference>